<keyword evidence="3" id="KW-1185">Reference proteome</keyword>
<reference evidence="2" key="1">
    <citation type="submission" date="2020-08" db="EMBL/GenBank/DDBJ databases">
        <title>Genome public.</title>
        <authorList>
            <person name="Liu C."/>
            <person name="Sun Q."/>
        </authorList>
    </citation>
    <scope>NUCLEOTIDE SEQUENCE</scope>
    <source>
        <strain evidence="2">NSJ-55</strain>
    </source>
</reference>
<sequence>MEHCEKFYSRLNLREMYVRLLGGILTAVFLSILSLAAHEFTENFTKGIHEGDDRAKADKEAEITEEKVLFTDLYGMMESAVSTASGMIKADRYSDIAADSPALPAEATYVPEAIPVNEETVTTDIVTEVPVEKDEESMVPEIPITPETDVPLENPDGENGAGTVVSVNGFLVDEAGMIYGIEPGTEILYDGYLLSLPQENVNGIRKGAFADISAGAIEMYIPENITNIEAGAFIGLNELEWIETAPGNESYASRDGVLVTSDLSCIVAFPSGRIETYIVPETVTRFEDDSFFHTSLTKIDMRLCGIVEIGTSIFGEGNGTGITITVPEGTEEIYQNAFLCYDVTVESAF</sequence>
<comment type="caution">
    <text evidence="2">The sequence shown here is derived from an EMBL/GenBank/DDBJ whole genome shotgun (WGS) entry which is preliminary data.</text>
</comment>
<organism evidence="2 3">
    <name type="scientific">Mediterraneibacter hominis</name>
    <dbReference type="NCBI Taxonomy" id="2763054"/>
    <lineage>
        <taxon>Bacteria</taxon>
        <taxon>Bacillati</taxon>
        <taxon>Bacillota</taxon>
        <taxon>Clostridia</taxon>
        <taxon>Lachnospirales</taxon>
        <taxon>Lachnospiraceae</taxon>
        <taxon>Mediterraneibacter</taxon>
    </lineage>
</organism>
<dbReference type="EMBL" id="JACOPF010000001">
    <property type="protein sequence ID" value="MBC5687602.1"/>
    <property type="molecule type" value="Genomic_DNA"/>
</dbReference>
<proteinExistence type="predicted"/>
<dbReference type="InterPro" id="IPR026906">
    <property type="entry name" value="LRR_5"/>
</dbReference>
<protein>
    <submittedName>
        <fullName evidence="2">Leucine-rich repeat protein</fullName>
    </submittedName>
</protein>
<dbReference type="RefSeq" id="WP_186874282.1">
    <property type="nucleotide sequence ID" value="NZ_JACOPF010000001.1"/>
</dbReference>
<gene>
    <name evidence="2" type="ORF">H8S37_01455</name>
</gene>
<feature type="transmembrane region" description="Helical" evidence="1">
    <location>
        <begin position="16"/>
        <end position="37"/>
    </location>
</feature>
<dbReference type="InterPro" id="IPR032675">
    <property type="entry name" value="LRR_dom_sf"/>
</dbReference>
<keyword evidence="1" id="KW-0812">Transmembrane</keyword>
<dbReference type="Pfam" id="PF13306">
    <property type="entry name" value="LRR_5"/>
    <property type="match status" value="2"/>
</dbReference>
<dbReference type="AlphaFoldDB" id="A0A923RQQ8"/>
<keyword evidence="1" id="KW-0472">Membrane</keyword>
<evidence type="ECO:0000313" key="3">
    <source>
        <dbReference type="Proteomes" id="UP000652477"/>
    </source>
</evidence>
<accession>A0A923RQQ8</accession>
<dbReference type="Proteomes" id="UP000652477">
    <property type="component" value="Unassembled WGS sequence"/>
</dbReference>
<evidence type="ECO:0000256" key="1">
    <source>
        <dbReference type="SAM" id="Phobius"/>
    </source>
</evidence>
<dbReference type="Gene3D" id="3.80.10.10">
    <property type="entry name" value="Ribonuclease Inhibitor"/>
    <property type="match status" value="1"/>
</dbReference>
<evidence type="ECO:0000313" key="2">
    <source>
        <dbReference type="EMBL" id="MBC5687602.1"/>
    </source>
</evidence>
<keyword evidence="1" id="KW-1133">Transmembrane helix</keyword>
<name>A0A923RQQ8_9FIRM</name>